<dbReference type="GO" id="GO:0071973">
    <property type="term" value="P:bacterial-type flagellum-dependent cell motility"/>
    <property type="evidence" value="ECO:0007669"/>
    <property type="project" value="InterPro"/>
</dbReference>
<evidence type="ECO:0000256" key="2">
    <source>
        <dbReference type="ARBA" id="ARBA00009677"/>
    </source>
</evidence>
<protein>
    <submittedName>
        <fullName evidence="5">Putative flagellar component of cell-proximal portion of basal-body rod FlgB</fullName>
    </submittedName>
</protein>
<accession>E6PCD3</accession>
<gene>
    <name evidence="5" type="ORF">CARN1_2004</name>
</gene>
<evidence type="ECO:0000259" key="4">
    <source>
        <dbReference type="Pfam" id="PF00460"/>
    </source>
</evidence>
<name>E6PCD3_9ZZZZ</name>
<dbReference type="Pfam" id="PF00460">
    <property type="entry name" value="Flg_bb_rod"/>
    <property type="match status" value="1"/>
</dbReference>
<organism evidence="5">
    <name type="scientific">mine drainage metagenome</name>
    <dbReference type="NCBI Taxonomy" id="410659"/>
    <lineage>
        <taxon>unclassified sequences</taxon>
        <taxon>metagenomes</taxon>
        <taxon>ecological metagenomes</taxon>
    </lineage>
</organism>
<keyword evidence="3" id="KW-0975">Bacterial flagellum</keyword>
<evidence type="ECO:0000313" key="5">
    <source>
        <dbReference type="EMBL" id="CBH74117.1"/>
    </source>
</evidence>
<reference evidence="5" key="1">
    <citation type="submission" date="2009-10" db="EMBL/GenBank/DDBJ databases">
        <title>Diversity of trophic interactions inside an arsenic-rich microbial ecosystem.</title>
        <authorList>
            <person name="Bertin P.N."/>
            <person name="Heinrich-Salmeron A."/>
            <person name="Pelletier E."/>
            <person name="Goulhen-Chollet F."/>
            <person name="Arsene-Ploetze F."/>
            <person name="Gallien S."/>
            <person name="Calteau A."/>
            <person name="Vallenet D."/>
            <person name="Casiot C."/>
            <person name="Chane-Woon-Ming B."/>
            <person name="Giloteaux L."/>
            <person name="Barakat M."/>
            <person name="Bonnefoy V."/>
            <person name="Bruneel O."/>
            <person name="Chandler M."/>
            <person name="Cleiss J."/>
            <person name="Duran R."/>
            <person name="Elbaz-Poulichet F."/>
            <person name="Fonknechten N."/>
            <person name="Lauga B."/>
            <person name="Mornico D."/>
            <person name="Ortet P."/>
            <person name="Schaeffer C."/>
            <person name="Siguier P."/>
            <person name="Alexander Thil Smith A."/>
            <person name="Van Dorsselaer A."/>
            <person name="Weissenbach J."/>
            <person name="Medigue C."/>
            <person name="Le Paslier D."/>
        </authorList>
    </citation>
    <scope>NUCLEOTIDE SEQUENCE</scope>
</reference>
<keyword evidence="5" id="KW-0966">Cell projection</keyword>
<proteinExistence type="inferred from homology"/>
<evidence type="ECO:0000256" key="3">
    <source>
        <dbReference type="ARBA" id="ARBA00023143"/>
    </source>
</evidence>
<comment type="similarity">
    <text evidence="2">Belongs to the flagella basal body rod proteins family.</text>
</comment>
<dbReference type="InterPro" id="IPR001444">
    <property type="entry name" value="Flag_bb_rod_N"/>
</dbReference>
<dbReference type="AlphaFoldDB" id="E6PCD3"/>
<keyword evidence="5" id="KW-0969">Cilium</keyword>
<keyword evidence="5" id="KW-0282">Flagellum</keyword>
<evidence type="ECO:0000256" key="1">
    <source>
        <dbReference type="ARBA" id="ARBA00004117"/>
    </source>
</evidence>
<comment type="caution">
    <text evidence="5">The sequence shown here is derived from an EMBL/GenBank/DDBJ whole genome shotgun (WGS) entry which is preliminary data.</text>
</comment>
<dbReference type="EMBL" id="CABL01000001">
    <property type="protein sequence ID" value="CBH74117.1"/>
    <property type="molecule type" value="Genomic_DNA"/>
</dbReference>
<dbReference type="InterPro" id="IPR006300">
    <property type="entry name" value="FlgB"/>
</dbReference>
<dbReference type="PIRSF" id="PIRSF002889">
    <property type="entry name" value="Rod_FlgB"/>
    <property type="match status" value="1"/>
</dbReference>
<sequence length="144" mass="15659">MAEIPGLSFGSTVNVLKEGLSGAGLEQTQIANNIANVNTPNYRRTTTDFKELLAESLGTPPSTTELPMKTNSSRQFAIGAGAPPKPFDPVPIVDTGTQMRVDRSNVDIDQEMAHLSMNSGYAQDMAKLLLQQYNRYSEAIKEQP</sequence>
<dbReference type="GO" id="GO:0030694">
    <property type="term" value="C:bacterial-type flagellum basal body, rod"/>
    <property type="evidence" value="ECO:0007669"/>
    <property type="project" value="InterPro"/>
</dbReference>
<dbReference type="NCBIfam" id="TIGR01396">
    <property type="entry name" value="FlgB"/>
    <property type="match status" value="1"/>
</dbReference>
<feature type="domain" description="Flagellar basal body rod protein N-terminal" evidence="4">
    <location>
        <begin position="30"/>
        <end position="43"/>
    </location>
</feature>
<comment type="subcellular location">
    <subcellularLocation>
        <location evidence="1">Bacterial flagellum basal body</location>
    </subcellularLocation>
</comment>